<dbReference type="EMBL" id="JAJGNA010000019">
    <property type="protein sequence ID" value="MCC4309615.1"/>
    <property type="molecule type" value="Genomic_DNA"/>
</dbReference>
<feature type="signal peptide" evidence="1">
    <location>
        <begin position="1"/>
        <end position="27"/>
    </location>
</feature>
<evidence type="ECO:0000256" key="1">
    <source>
        <dbReference type="SAM" id="SignalP"/>
    </source>
</evidence>
<gene>
    <name evidence="2" type="ORF">LL252_13650</name>
</gene>
<dbReference type="InterPro" id="IPR011250">
    <property type="entry name" value="OMP/PagP_B-barrel"/>
</dbReference>
<name>A0A9Q3YQC2_9GAMM</name>
<dbReference type="Gene3D" id="2.40.160.20">
    <property type="match status" value="1"/>
</dbReference>
<dbReference type="InterPro" id="IPR018550">
    <property type="entry name" value="Lipid-A_deacylase-rel"/>
</dbReference>
<dbReference type="Pfam" id="PF09411">
    <property type="entry name" value="PagL"/>
    <property type="match status" value="1"/>
</dbReference>
<comment type="caution">
    <text evidence="2">The sequence shown here is derived from an EMBL/GenBank/DDBJ whole genome shotgun (WGS) entry which is preliminary data.</text>
</comment>
<dbReference type="SUPFAM" id="SSF56925">
    <property type="entry name" value="OMPA-like"/>
    <property type="match status" value="1"/>
</dbReference>
<dbReference type="AlphaFoldDB" id="A0A9Q3YQC2"/>
<reference evidence="2" key="1">
    <citation type="submission" date="2021-10" db="EMBL/GenBank/DDBJ databases">
        <title>The diversity and Nitrogen Metabolism of Culturable Nitrate-Utilizing Bacteria Within the Oxygen Minimum Zone of the Changjiang (Yangtze River)Estuary.</title>
        <authorList>
            <person name="Zhang D."/>
            <person name="Zheng J."/>
            <person name="Liu S."/>
            <person name="He W."/>
        </authorList>
    </citation>
    <scope>NUCLEOTIDE SEQUENCE</scope>
    <source>
        <strain evidence="2">FXH-223</strain>
    </source>
</reference>
<accession>A0A9Q3YQC2</accession>
<dbReference type="Proteomes" id="UP001108027">
    <property type="component" value="Unassembled WGS sequence"/>
</dbReference>
<organism evidence="2 3">
    <name type="scientific">Alloalcanivorax marinus</name>
    <dbReference type="NCBI Taxonomy" id="1177169"/>
    <lineage>
        <taxon>Bacteria</taxon>
        <taxon>Pseudomonadati</taxon>
        <taxon>Pseudomonadota</taxon>
        <taxon>Gammaproteobacteria</taxon>
        <taxon>Oceanospirillales</taxon>
        <taxon>Alcanivoracaceae</taxon>
        <taxon>Alloalcanivorax</taxon>
    </lineage>
</organism>
<evidence type="ECO:0000313" key="2">
    <source>
        <dbReference type="EMBL" id="MCC4309615.1"/>
    </source>
</evidence>
<sequence>MGMVIRGWTGRWVLVLCALLWQGQAGAADHDLRLGARVGGGEGLDYYSLFARWPAGWLQRQVVDRWLDGDLIQAYWDASVERWEGTGPDGDDNATEVYIFGPVARVNWPSDRLYLLFGVQPSYMSHAHIDDDDMGGNLQFTSHAGLVFEVTPRLAVGLRGQHTSNSRLYKPNPGMNLGSVTVSFRF</sequence>
<keyword evidence="3" id="KW-1185">Reference proteome</keyword>
<dbReference type="RefSeq" id="WP_204429520.1">
    <property type="nucleotide sequence ID" value="NZ_JADDOL010000012.1"/>
</dbReference>
<protein>
    <submittedName>
        <fullName evidence="2">Acyloxyacyl hydrolase</fullName>
    </submittedName>
</protein>
<proteinExistence type="predicted"/>
<keyword evidence="1" id="KW-0732">Signal</keyword>
<keyword evidence="2" id="KW-0378">Hydrolase</keyword>
<dbReference type="GO" id="GO:0016787">
    <property type="term" value="F:hydrolase activity"/>
    <property type="evidence" value="ECO:0007669"/>
    <property type="project" value="UniProtKB-KW"/>
</dbReference>
<evidence type="ECO:0000313" key="3">
    <source>
        <dbReference type="Proteomes" id="UP001108027"/>
    </source>
</evidence>
<feature type="chain" id="PRO_5040148181" evidence="1">
    <location>
        <begin position="28"/>
        <end position="186"/>
    </location>
</feature>